<dbReference type="InterPro" id="IPR000182">
    <property type="entry name" value="GNAT_dom"/>
</dbReference>
<evidence type="ECO:0000256" key="1">
    <source>
        <dbReference type="ARBA" id="ARBA00005395"/>
    </source>
</evidence>
<dbReference type="EMBL" id="JACJLT010000014">
    <property type="protein sequence ID" value="MBM6874595.1"/>
    <property type="molecule type" value="Genomic_DNA"/>
</dbReference>
<organism evidence="7 8">
    <name type="scientific">Fusobacterium mortiferum</name>
    <dbReference type="NCBI Taxonomy" id="850"/>
    <lineage>
        <taxon>Bacteria</taxon>
        <taxon>Fusobacteriati</taxon>
        <taxon>Fusobacteriota</taxon>
        <taxon>Fusobacteriia</taxon>
        <taxon>Fusobacteriales</taxon>
        <taxon>Fusobacteriaceae</taxon>
        <taxon>Fusobacterium</taxon>
    </lineage>
</organism>
<proteinExistence type="inferred from homology"/>
<name>A0ABS2G049_FUSMR</name>
<evidence type="ECO:0000256" key="5">
    <source>
        <dbReference type="RuleBase" id="RU363094"/>
    </source>
</evidence>
<keyword evidence="8" id="KW-1185">Reference proteome</keyword>
<comment type="function">
    <text evidence="5">Acetylates the N-terminal alanine of ribosomal protein bS18.</text>
</comment>
<keyword evidence="2 5" id="KW-0963">Cytoplasm</keyword>
<feature type="domain" description="N-acetyltransferase" evidence="6">
    <location>
        <begin position="1"/>
        <end position="138"/>
    </location>
</feature>
<gene>
    <name evidence="7" type="primary">rimI</name>
    <name evidence="7" type="ORF">H6A04_02810</name>
</gene>
<keyword evidence="4" id="KW-0012">Acyltransferase</keyword>
<comment type="subcellular location">
    <subcellularLocation>
        <location evidence="5">Cytoplasm</location>
    </subcellularLocation>
</comment>
<dbReference type="PANTHER" id="PTHR43420:SF44">
    <property type="entry name" value="ACETYLTRANSFERASE YPEA"/>
    <property type="match status" value="1"/>
</dbReference>
<dbReference type="Proteomes" id="UP000728968">
    <property type="component" value="Unassembled WGS sequence"/>
</dbReference>
<evidence type="ECO:0000259" key="6">
    <source>
        <dbReference type="PROSITE" id="PS51186"/>
    </source>
</evidence>
<dbReference type="Pfam" id="PF13673">
    <property type="entry name" value="Acetyltransf_10"/>
    <property type="match status" value="1"/>
</dbReference>
<sequence>MKIVNNIEAKILEELEKRCFLNSAYTFKQIEDMVADKEKYQVLGVVDNEILKGYLIIFDNSESLEIMKIGTLPEYRKQGVAKLLIEELLKLKKDIFLEVRESNSAREFYKNCGFQEIGKRKNYYPDTGEAAIIMMRNI</sequence>
<dbReference type="GO" id="GO:0005840">
    <property type="term" value="C:ribosome"/>
    <property type="evidence" value="ECO:0007669"/>
    <property type="project" value="UniProtKB-KW"/>
</dbReference>
<evidence type="ECO:0000256" key="2">
    <source>
        <dbReference type="ARBA" id="ARBA00022490"/>
    </source>
</evidence>
<dbReference type="EC" id="2.3.1.266" evidence="5"/>
<protein>
    <recommendedName>
        <fullName evidence="5">[Ribosomal protein bS18]-alanine N-acetyltransferase</fullName>
        <ecNumber evidence="5">2.3.1.266</ecNumber>
    </recommendedName>
</protein>
<dbReference type="InterPro" id="IPR006464">
    <property type="entry name" value="AcTrfase_RimI/Ard1"/>
</dbReference>
<comment type="similarity">
    <text evidence="1 5">Belongs to the acetyltransferase family. RimI subfamily.</text>
</comment>
<evidence type="ECO:0000313" key="8">
    <source>
        <dbReference type="Proteomes" id="UP000728968"/>
    </source>
</evidence>
<evidence type="ECO:0000256" key="4">
    <source>
        <dbReference type="ARBA" id="ARBA00023315"/>
    </source>
</evidence>
<dbReference type="PANTHER" id="PTHR43420">
    <property type="entry name" value="ACETYLTRANSFERASE"/>
    <property type="match status" value="1"/>
</dbReference>
<dbReference type="SUPFAM" id="SSF55729">
    <property type="entry name" value="Acyl-CoA N-acyltransferases (Nat)"/>
    <property type="match status" value="1"/>
</dbReference>
<dbReference type="RefSeq" id="WP_204715749.1">
    <property type="nucleotide sequence ID" value="NZ_JACJLT010000014.1"/>
</dbReference>
<comment type="caution">
    <text evidence="7">The sequence shown here is derived from an EMBL/GenBank/DDBJ whole genome shotgun (WGS) entry which is preliminary data.</text>
</comment>
<accession>A0ABS2G049</accession>
<dbReference type="PROSITE" id="PS51186">
    <property type="entry name" value="GNAT"/>
    <property type="match status" value="1"/>
</dbReference>
<comment type="catalytic activity">
    <reaction evidence="5">
        <text>N-terminal L-alanyl-[ribosomal protein bS18] + acetyl-CoA = N-terminal N(alpha)-acetyl-L-alanyl-[ribosomal protein bS18] + CoA + H(+)</text>
        <dbReference type="Rhea" id="RHEA:43756"/>
        <dbReference type="Rhea" id="RHEA-COMP:10676"/>
        <dbReference type="Rhea" id="RHEA-COMP:10677"/>
        <dbReference type="ChEBI" id="CHEBI:15378"/>
        <dbReference type="ChEBI" id="CHEBI:57287"/>
        <dbReference type="ChEBI" id="CHEBI:57288"/>
        <dbReference type="ChEBI" id="CHEBI:64718"/>
        <dbReference type="ChEBI" id="CHEBI:83683"/>
        <dbReference type="EC" id="2.3.1.266"/>
    </reaction>
</comment>
<dbReference type="InterPro" id="IPR050680">
    <property type="entry name" value="YpeA/RimI_acetyltransf"/>
</dbReference>
<evidence type="ECO:0000256" key="3">
    <source>
        <dbReference type="ARBA" id="ARBA00022679"/>
    </source>
</evidence>
<dbReference type="NCBIfam" id="TIGR01575">
    <property type="entry name" value="rimI"/>
    <property type="match status" value="1"/>
</dbReference>
<evidence type="ECO:0000313" key="7">
    <source>
        <dbReference type="EMBL" id="MBM6874595.1"/>
    </source>
</evidence>
<keyword evidence="7" id="KW-0687">Ribonucleoprotein</keyword>
<dbReference type="InterPro" id="IPR016181">
    <property type="entry name" value="Acyl_CoA_acyltransferase"/>
</dbReference>
<reference evidence="7 8" key="1">
    <citation type="journal article" date="2021" name="Sci. Rep.">
        <title>The distribution of antibiotic resistance genes in chicken gut microbiota commensals.</title>
        <authorList>
            <person name="Juricova H."/>
            <person name="Matiasovicova J."/>
            <person name="Kubasova T."/>
            <person name="Cejkova D."/>
            <person name="Rychlik I."/>
        </authorList>
    </citation>
    <scope>NUCLEOTIDE SEQUENCE [LARGE SCALE GENOMIC DNA]</scope>
    <source>
        <strain evidence="7 8">An425</strain>
    </source>
</reference>
<keyword evidence="3" id="KW-0808">Transferase</keyword>
<dbReference type="Gene3D" id="3.40.630.30">
    <property type="match status" value="1"/>
</dbReference>
<keyword evidence="7" id="KW-0689">Ribosomal protein</keyword>